<dbReference type="Proteomes" id="UP001527925">
    <property type="component" value="Unassembled WGS sequence"/>
</dbReference>
<dbReference type="PANTHER" id="PTHR13200">
    <property type="entry name" value="EEF1A LYSINE METHYLTRANSFERASE 1"/>
    <property type="match status" value="1"/>
</dbReference>
<dbReference type="HAMAP" id="MF_03187">
    <property type="entry name" value="Methyltr_EFM5"/>
    <property type="match status" value="1"/>
</dbReference>
<evidence type="ECO:0000256" key="5">
    <source>
        <dbReference type="HAMAP-Rule" id="MF_03187"/>
    </source>
</evidence>
<comment type="subcellular location">
    <subcellularLocation>
        <location evidence="1 5">Cytoplasm</location>
    </subcellularLocation>
</comment>
<comment type="similarity">
    <text evidence="5">Belongs to the class I-like SAM-binding methyltransferase superfamily. EFM5 family.</text>
</comment>
<evidence type="ECO:0000256" key="3">
    <source>
        <dbReference type="ARBA" id="ARBA00022603"/>
    </source>
</evidence>
<protein>
    <recommendedName>
        <fullName evidence="5">Protein-lysine N-methyltransferase EFM5</fullName>
        <ecNumber evidence="5">2.1.1.-</ecNumber>
    </recommendedName>
    <alternativeName>
        <fullName evidence="5">Elongation factor methyltransferase 5</fullName>
    </alternativeName>
</protein>
<gene>
    <name evidence="6" type="primary">EFM5_1</name>
    <name evidence="5" type="synonym">EFM5</name>
    <name evidence="6" type="ORF">HK105_202252</name>
</gene>
<dbReference type="EC" id="2.1.1.-" evidence="5"/>
<proteinExistence type="inferred from homology"/>
<evidence type="ECO:0000313" key="6">
    <source>
        <dbReference type="EMBL" id="KAL2918325.1"/>
    </source>
</evidence>
<organism evidence="6 7">
    <name type="scientific">Polyrhizophydium stewartii</name>
    <dbReference type="NCBI Taxonomy" id="2732419"/>
    <lineage>
        <taxon>Eukaryota</taxon>
        <taxon>Fungi</taxon>
        <taxon>Fungi incertae sedis</taxon>
        <taxon>Chytridiomycota</taxon>
        <taxon>Chytridiomycota incertae sedis</taxon>
        <taxon>Chytridiomycetes</taxon>
        <taxon>Rhizophydiales</taxon>
        <taxon>Rhizophydiales incertae sedis</taxon>
        <taxon>Polyrhizophydium</taxon>
    </lineage>
</organism>
<keyword evidence="2 5" id="KW-0963">Cytoplasm</keyword>
<keyword evidence="3 5" id="KW-0489">Methyltransferase</keyword>
<evidence type="ECO:0000256" key="4">
    <source>
        <dbReference type="ARBA" id="ARBA00022679"/>
    </source>
</evidence>
<dbReference type="InterPro" id="IPR041370">
    <property type="entry name" value="Mlase_EEF1AKMT1/ZCCHC4"/>
</dbReference>
<keyword evidence="4 5" id="KW-0808">Transferase</keyword>
<reference evidence="6 7" key="1">
    <citation type="submission" date="2023-09" db="EMBL/GenBank/DDBJ databases">
        <title>Pangenome analysis of Batrachochytrium dendrobatidis and related Chytrids.</title>
        <authorList>
            <person name="Yacoub M.N."/>
            <person name="Stajich J.E."/>
            <person name="James T.Y."/>
        </authorList>
    </citation>
    <scope>NUCLEOTIDE SEQUENCE [LARGE SCALE GENOMIC DNA]</scope>
    <source>
        <strain evidence="6 7">JEL0888</strain>
    </source>
</reference>
<name>A0ABR4NFM7_9FUNG</name>
<accession>A0ABR4NFM7</accession>
<dbReference type="EMBL" id="JADGIZ020000007">
    <property type="protein sequence ID" value="KAL2918325.1"/>
    <property type="molecule type" value="Genomic_DNA"/>
</dbReference>
<dbReference type="PANTHER" id="PTHR13200:SF0">
    <property type="entry name" value="EEF1A LYSINE METHYLTRANSFERASE 1"/>
    <property type="match status" value="1"/>
</dbReference>
<evidence type="ECO:0000256" key="2">
    <source>
        <dbReference type="ARBA" id="ARBA00022490"/>
    </source>
</evidence>
<dbReference type="InterPro" id="IPR019369">
    <property type="entry name" value="Efm5/EEF1AKMT1"/>
</dbReference>
<keyword evidence="7" id="KW-1185">Reference proteome</keyword>
<sequence length="240" mass="27279">MADPDDDDLQLSASTLAALQEFIKEKTDAEAKFQALKEAAHREADAAAELARKVDMVDFKEDWQLSQFWYSDSTRDKLAAEALRHTPPGGRVGCVSSPSAYVTLKRTSPASLLEGRELFVFEFDRRFDVYGNEFVFYDYSSPTDLDEQEGRRPLRATFDFLIIDPPFLSDECWTKTAQTARWLGKPDCKFLVCTGQVMGPKVCAELGCVQTTFLPEHQNGLKNEFRSYINYESEALRRVK</sequence>
<evidence type="ECO:0000256" key="1">
    <source>
        <dbReference type="ARBA" id="ARBA00004496"/>
    </source>
</evidence>
<comment type="caution">
    <text evidence="6">The sequence shown here is derived from an EMBL/GenBank/DDBJ whole genome shotgun (WGS) entry which is preliminary data.</text>
</comment>
<comment type="function">
    <text evidence="5">S-adenosyl-L-methionine-dependent protein-lysine N-methyltransferase that trimethylates elongation factor 1-alpha at 'Lys-79'.</text>
</comment>
<dbReference type="Pfam" id="PF10237">
    <property type="entry name" value="N6-adenineMlase"/>
    <property type="match status" value="1"/>
</dbReference>
<evidence type="ECO:0000313" key="7">
    <source>
        <dbReference type="Proteomes" id="UP001527925"/>
    </source>
</evidence>